<sequence length="371" mass="41360">MSSPKKVINPKYFSGYTYELDMEDNAVVVVKVNVPKNLKQDDISVKYNSEKCIVYVAVGDEIPFISGVCYEKVKNFKYSFVPGLVTLTFTKEDPSITWPFLIKSAISKKKNLDPASALMLAVQNFMMGNIQGGQILLAYSAECMYPPAIVQYANFLIQNGVSCDPLIPNLFKCVDEYNYGEAGAMLGNLSLIGQISFDTAFPYIKKSATQFNDPSAKFLYACYLSPLEKPHGRFENGEEAYKVLQEIEKENAFARFGLARLVREGIGCEKDEAKANELLESARRENPQVPTFEETDAAEKEELNPTPKKIQKLKVNETPQANTKKETPKAQTQNQKESNSGILSKIAVVGTVCLFAAAAGYTVYQNFVRRK</sequence>
<proteinExistence type="predicted"/>
<evidence type="ECO:0000313" key="4">
    <source>
        <dbReference type="Proteomes" id="UP001470230"/>
    </source>
</evidence>
<dbReference type="InterPro" id="IPR011990">
    <property type="entry name" value="TPR-like_helical_dom_sf"/>
</dbReference>
<keyword evidence="2" id="KW-1133">Transmembrane helix</keyword>
<dbReference type="InterPro" id="IPR008978">
    <property type="entry name" value="HSP20-like_chaperone"/>
</dbReference>
<organism evidence="3 4">
    <name type="scientific">Tritrichomonas musculus</name>
    <dbReference type="NCBI Taxonomy" id="1915356"/>
    <lineage>
        <taxon>Eukaryota</taxon>
        <taxon>Metamonada</taxon>
        <taxon>Parabasalia</taxon>
        <taxon>Tritrichomonadida</taxon>
        <taxon>Tritrichomonadidae</taxon>
        <taxon>Tritrichomonas</taxon>
    </lineage>
</organism>
<protein>
    <recommendedName>
        <fullName evidence="5">CS domain-containing protein</fullName>
    </recommendedName>
</protein>
<feature type="region of interest" description="Disordered" evidence="1">
    <location>
        <begin position="281"/>
        <end position="338"/>
    </location>
</feature>
<accession>A0ABR2GQA1</accession>
<keyword evidence="2" id="KW-0472">Membrane</keyword>
<evidence type="ECO:0008006" key="5">
    <source>
        <dbReference type="Google" id="ProtNLM"/>
    </source>
</evidence>
<gene>
    <name evidence="3" type="ORF">M9Y10_042448</name>
</gene>
<dbReference type="SUPFAM" id="SSF49764">
    <property type="entry name" value="HSP20-like chaperones"/>
    <property type="match status" value="1"/>
</dbReference>
<feature type="compositionally biased region" description="Polar residues" evidence="1">
    <location>
        <begin position="329"/>
        <end position="338"/>
    </location>
</feature>
<reference evidence="3 4" key="1">
    <citation type="submission" date="2024-04" db="EMBL/GenBank/DDBJ databases">
        <title>Tritrichomonas musculus Genome.</title>
        <authorList>
            <person name="Alves-Ferreira E."/>
            <person name="Grigg M."/>
            <person name="Lorenzi H."/>
            <person name="Galac M."/>
        </authorList>
    </citation>
    <scope>NUCLEOTIDE SEQUENCE [LARGE SCALE GENOMIC DNA]</scope>
    <source>
        <strain evidence="3 4">EAF2021</strain>
    </source>
</reference>
<dbReference type="Proteomes" id="UP001470230">
    <property type="component" value="Unassembled WGS sequence"/>
</dbReference>
<dbReference type="SUPFAM" id="SSF81901">
    <property type="entry name" value="HCP-like"/>
    <property type="match status" value="1"/>
</dbReference>
<keyword evidence="2" id="KW-0812">Transmembrane</keyword>
<evidence type="ECO:0000256" key="1">
    <source>
        <dbReference type="SAM" id="MobiDB-lite"/>
    </source>
</evidence>
<feature type="transmembrane region" description="Helical" evidence="2">
    <location>
        <begin position="342"/>
        <end position="364"/>
    </location>
</feature>
<evidence type="ECO:0000256" key="2">
    <source>
        <dbReference type="SAM" id="Phobius"/>
    </source>
</evidence>
<comment type="caution">
    <text evidence="3">The sequence shown here is derived from an EMBL/GenBank/DDBJ whole genome shotgun (WGS) entry which is preliminary data.</text>
</comment>
<dbReference type="Gene3D" id="1.25.40.10">
    <property type="entry name" value="Tetratricopeptide repeat domain"/>
    <property type="match status" value="1"/>
</dbReference>
<dbReference type="EMBL" id="JAPFFF010000079">
    <property type="protein sequence ID" value="KAK8835562.1"/>
    <property type="molecule type" value="Genomic_DNA"/>
</dbReference>
<name>A0ABR2GQA1_9EUKA</name>
<evidence type="ECO:0000313" key="3">
    <source>
        <dbReference type="EMBL" id="KAK8835562.1"/>
    </source>
</evidence>
<keyword evidence="4" id="KW-1185">Reference proteome</keyword>